<gene>
    <name evidence="13" type="primary">yidC</name>
    <name evidence="16" type="ORF">DFR50_13031</name>
</gene>
<sequence length="622" mass="68022">MNSEDTRNLFLAIALSVLVMAAWQYFYAGPLYQKQHQAQLQEQTQAAQQTPAAAATGAVKEVGVSPPGGAPAPGVDATVKNVPQALADNPRVAIDTPSVAGSIDLRGGKLDDLVLKDYRETISKQSPLIRLLSPSGAPDAYWTTTGYVGAGSVKTPTLDTLWTSDGKTLTPSQPVTLTWDNGEGLVFRRVISIDDKYMFTVADSVENTGAAPATVRPYGMVLRHGKPTVSGYSVLHEGFVGVIGDGGVQEVTYPNIEKATNRTDTWSGAGGWLGFTDKYWGTAIIPDQVEPIDARFTASGTVQPVDYQADFVGPEKVVAPGQTVATTTRVFAGAKEVSTIDNYGTKLGIKKFDLMIDWGWFYFITKPLFLLIDIIYKFVGNFGVAILIVTVLVKLAFFPLANRSFQSMAKMKKIQPQIAALKDTYPDDKMKQQQAQMELFKKEGVNPVAGCLPMVIQIPVFFALYKVIFITIEMRHAPFFGWIKDLSAPDPTNIFTLFGLIPWNPTALPVFGHFLALGIWPLIMGVSMFFQMKMNPEPADPVQKSMFAWMPVIFTFMLGTFPAGLVIYWTWNNTLTIAQQSLIMKRAGVKVELFDNVKKMFGFKTDTAATATPAKTPPAKTS</sequence>
<feature type="transmembrane region" description="Helical" evidence="13">
    <location>
        <begin position="447"/>
        <end position="472"/>
    </location>
</feature>
<dbReference type="OrthoDB" id="9780552at2"/>
<evidence type="ECO:0000256" key="1">
    <source>
        <dbReference type="ARBA" id="ARBA00004429"/>
    </source>
</evidence>
<evidence type="ECO:0000259" key="14">
    <source>
        <dbReference type="Pfam" id="PF02096"/>
    </source>
</evidence>
<evidence type="ECO:0000256" key="5">
    <source>
        <dbReference type="ARBA" id="ARBA00022475"/>
    </source>
</evidence>
<dbReference type="PANTHER" id="PTHR12428">
    <property type="entry name" value="OXA1"/>
    <property type="match status" value="1"/>
</dbReference>
<protein>
    <recommendedName>
        <fullName evidence="3 13">Membrane protein insertase YidC</fullName>
    </recommendedName>
    <alternativeName>
        <fullName evidence="12 13">Foldase YidC</fullName>
    </alternativeName>
    <alternativeName>
        <fullName evidence="11 13">Membrane integrase YidC</fullName>
    </alternativeName>
    <alternativeName>
        <fullName evidence="13">Membrane protein YidC</fullName>
    </alternativeName>
</protein>
<evidence type="ECO:0000256" key="3">
    <source>
        <dbReference type="ARBA" id="ARBA00015325"/>
    </source>
</evidence>
<keyword evidence="5 13" id="KW-1003">Cell membrane</keyword>
<evidence type="ECO:0000256" key="9">
    <source>
        <dbReference type="ARBA" id="ARBA00023136"/>
    </source>
</evidence>
<evidence type="ECO:0000256" key="10">
    <source>
        <dbReference type="ARBA" id="ARBA00023186"/>
    </source>
</evidence>
<evidence type="ECO:0000256" key="7">
    <source>
        <dbReference type="ARBA" id="ARBA00022927"/>
    </source>
</evidence>
<evidence type="ECO:0000256" key="4">
    <source>
        <dbReference type="ARBA" id="ARBA00022448"/>
    </source>
</evidence>
<feature type="transmembrane region" description="Helical" evidence="13">
    <location>
        <begin position="358"/>
        <end position="376"/>
    </location>
</feature>
<keyword evidence="9 13" id="KW-0472">Membrane</keyword>
<dbReference type="InterPro" id="IPR028053">
    <property type="entry name" value="Membr_insert_YidC_N"/>
</dbReference>
<keyword evidence="17" id="KW-1185">Reference proteome</keyword>
<dbReference type="NCBIfam" id="TIGR03592">
    <property type="entry name" value="yidC_oxa1_cterm"/>
    <property type="match status" value="1"/>
</dbReference>
<comment type="function">
    <text evidence="13">Required for the insertion and/or proper folding and/or complex formation of integral membrane proteins into the membrane. Involved in integration of membrane proteins that insert both dependently and independently of the Sec translocase complex, as well as at least some lipoproteins. Aids folding of multispanning membrane proteins.</text>
</comment>
<reference evidence="16 17" key="1">
    <citation type="submission" date="2018-06" db="EMBL/GenBank/DDBJ databases">
        <title>Genomic Encyclopedia of Type Strains, Phase IV (KMG-IV): sequencing the most valuable type-strain genomes for metagenomic binning, comparative biology and taxonomic classification.</title>
        <authorList>
            <person name="Goeker M."/>
        </authorList>
    </citation>
    <scope>NUCLEOTIDE SEQUENCE [LARGE SCALE GENOMIC DNA]</scope>
    <source>
        <strain evidence="16 17">DSM 24875</strain>
    </source>
</reference>
<dbReference type="GO" id="GO:0051205">
    <property type="term" value="P:protein insertion into membrane"/>
    <property type="evidence" value="ECO:0007669"/>
    <property type="project" value="TreeGrafter"/>
</dbReference>
<keyword evidence="7 13" id="KW-0653">Protein transport</keyword>
<evidence type="ECO:0000313" key="17">
    <source>
        <dbReference type="Proteomes" id="UP000253529"/>
    </source>
</evidence>
<dbReference type="CDD" id="cd19961">
    <property type="entry name" value="EcYidC-like_peri"/>
    <property type="match status" value="1"/>
</dbReference>
<comment type="subcellular location">
    <subcellularLocation>
        <location evidence="1">Cell inner membrane</location>
        <topology evidence="1">Multi-pass membrane protein</topology>
    </subcellularLocation>
    <subcellularLocation>
        <location evidence="13">Cell membrane</location>
        <topology evidence="13">Multi-pass membrane protein</topology>
    </subcellularLocation>
</comment>
<dbReference type="InterPro" id="IPR028055">
    <property type="entry name" value="YidC/Oxa/ALB_C"/>
</dbReference>
<dbReference type="CDD" id="cd20070">
    <property type="entry name" value="5TM_YidC_Alb3"/>
    <property type="match status" value="1"/>
</dbReference>
<dbReference type="InterPro" id="IPR001708">
    <property type="entry name" value="YidC/ALB3/OXA1/COX18"/>
</dbReference>
<keyword evidence="4 13" id="KW-0813">Transport</keyword>
<feature type="transmembrane region" description="Helical" evidence="13">
    <location>
        <begin position="510"/>
        <end position="530"/>
    </location>
</feature>
<evidence type="ECO:0000313" key="16">
    <source>
        <dbReference type="EMBL" id="RBP06474.1"/>
    </source>
</evidence>
<comment type="similarity">
    <text evidence="2 13">Belongs to the OXA1/ALB3/YidC family. Type 1 subfamily.</text>
</comment>
<dbReference type="Pfam" id="PF02096">
    <property type="entry name" value="60KD_IMP"/>
    <property type="match status" value="1"/>
</dbReference>
<dbReference type="GO" id="GO:0032977">
    <property type="term" value="F:membrane insertase activity"/>
    <property type="evidence" value="ECO:0007669"/>
    <property type="project" value="InterPro"/>
</dbReference>
<dbReference type="Pfam" id="PF14849">
    <property type="entry name" value="YidC_periplas"/>
    <property type="match status" value="1"/>
</dbReference>
<organism evidence="16 17">
    <name type="scientific">Roseiarcus fermentans</name>
    <dbReference type="NCBI Taxonomy" id="1473586"/>
    <lineage>
        <taxon>Bacteria</taxon>
        <taxon>Pseudomonadati</taxon>
        <taxon>Pseudomonadota</taxon>
        <taxon>Alphaproteobacteria</taxon>
        <taxon>Hyphomicrobiales</taxon>
        <taxon>Roseiarcaceae</taxon>
        <taxon>Roseiarcus</taxon>
    </lineage>
</organism>
<keyword evidence="6 13" id="KW-0812">Transmembrane</keyword>
<dbReference type="EMBL" id="QNRK01000030">
    <property type="protein sequence ID" value="RBP06474.1"/>
    <property type="molecule type" value="Genomic_DNA"/>
</dbReference>
<feature type="transmembrane region" description="Helical" evidence="13">
    <location>
        <begin position="6"/>
        <end position="27"/>
    </location>
</feature>
<feature type="transmembrane region" description="Helical" evidence="13">
    <location>
        <begin position="551"/>
        <end position="571"/>
    </location>
</feature>
<comment type="subunit">
    <text evidence="13">Interacts with the Sec translocase complex via SecD. Specifically interacts with transmembrane segments of nascent integral membrane proteins during membrane integration.</text>
</comment>
<evidence type="ECO:0000256" key="8">
    <source>
        <dbReference type="ARBA" id="ARBA00022989"/>
    </source>
</evidence>
<dbReference type="AlphaFoldDB" id="A0A366EVV5"/>
<dbReference type="HAMAP" id="MF_01810">
    <property type="entry name" value="YidC_type1"/>
    <property type="match status" value="1"/>
</dbReference>
<accession>A0A366EVV5</accession>
<comment type="caution">
    <text evidence="16">The sequence shown here is derived from an EMBL/GenBank/DDBJ whole genome shotgun (WGS) entry which is preliminary data.</text>
</comment>
<dbReference type="Proteomes" id="UP000253529">
    <property type="component" value="Unassembled WGS sequence"/>
</dbReference>
<dbReference type="NCBIfam" id="TIGR03593">
    <property type="entry name" value="yidC_nterm"/>
    <property type="match status" value="1"/>
</dbReference>
<dbReference type="RefSeq" id="WP_113891544.1">
    <property type="nucleotide sequence ID" value="NZ_QNRK01000030.1"/>
</dbReference>
<evidence type="ECO:0000256" key="11">
    <source>
        <dbReference type="ARBA" id="ARBA00033245"/>
    </source>
</evidence>
<dbReference type="Gene3D" id="2.70.98.90">
    <property type="match status" value="1"/>
</dbReference>
<dbReference type="InterPro" id="IPR047196">
    <property type="entry name" value="YidC_ALB_C"/>
</dbReference>
<name>A0A366EVV5_9HYPH</name>
<keyword evidence="8 13" id="KW-1133">Transmembrane helix</keyword>
<evidence type="ECO:0000259" key="15">
    <source>
        <dbReference type="Pfam" id="PF14849"/>
    </source>
</evidence>
<feature type="domain" description="Membrane insertase YidC/Oxa/ALB C-terminal" evidence="14">
    <location>
        <begin position="382"/>
        <end position="585"/>
    </location>
</feature>
<feature type="transmembrane region" description="Helical" evidence="13">
    <location>
        <begin position="382"/>
        <end position="401"/>
    </location>
</feature>
<feature type="domain" description="Membrane insertase YidC N-terminal" evidence="15">
    <location>
        <begin position="91"/>
        <end position="370"/>
    </location>
</feature>
<proteinExistence type="inferred from homology"/>
<evidence type="ECO:0000256" key="6">
    <source>
        <dbReference type="ARBA" id="ARBA00022692"/>
    </source>
</evidence>
<dbReference type="InterPro" id="IPR038221">
    <property type="entry name" value="YidC_periplasmic_sf"/>
</dbReference>
<evidence type="ECO:0000256" key="12">
    <source>
        <dbReference type="ARBA" id="ARBA00033342"/>
    </source>
</evidence>
<dbReference type="GO" id="GO:0005886">
    <property type="term" value="C:plasma membrane"/>
    <property type="evidence" value="ECO:0007669"/>
    <property type="project" value="UniProtKB-SubCell"/>
</dbReference>
<dbReference type="PANTHER" id="PTHR12428:SF65">
    <property type="entry name" value="CYTOCHROME C OXIDASE ASSEMBLY PROTEIN COX18, MITOCHONDRIAL"/>
    <property type="match status" value="1"/>
</dbReference>
<dbReference type="NCBIfam" id="NF002353">
    <property type="entry name" value="PRK01318.1-4"/>
    <property type="match status" value="1"/>
</dbReference>
<keyword evidence="10 13" id="KW-0143">Chaperone</keyword>
<dbReference type="GO" id="GO:0015031">
    <property type="term" value="P:protein transport"/>
    <property type="evidence" value="ECO:0007669"/>
    <property type="project" value="UniProtKB-KW"/>
</dbReference>
<dbReference type="PRINTS" id="PR01900">
    <property type="entry name" value="YIDCPROTEIN"/>
</dbReference>
<evidence type="ECO:0000256" key="2">
    <source>
        <dbReference type="ARBA" id="ARBA00010527"/>
    </source>
</evidence>
<evidence type="ECO:0000256" key="13">
    <source>
        <dbReference type="HAMAP-Rule" id="MF_01810"/>
    </source>
</evidence>
<dbReference type="InterPro" id="IPR019998">
    <property type="entry name" value="Membr_insert_YidC"/>
</dbReference>